<evidence type="ECO:0000313" key="2">
    <source>
        <dbReference type="EMBL" id="KAF1811386.1"/>
    </source>
</evidence>
<dbReference type="EMBL" id="ML975162">
    <property type="protein sequence ID" value="KAF1811386.1"/>
    <property type="molecule type" value="Genomic_DNA"/>
</dbReference>
<evidence type="ECO:0000313" key="3">
    <source>
        <dbReference type="Proteomes" id="UP000504638"/>
    </source>
</evidence>
<dbReference type="RefSeq" id="XP_033533017.1">
    <property type="nucleotide sequence ID" value="XM_033682894.1"/>
</dbReference>
<feature type="transmembrane region" description="Helical" evidence="1">
    <location>
        <begin position="113"/>
        <end position="134"/>
    </location>
</feature>
<proteinExistence type="predicted"/>
<reference evidence="4" key="3">
    <citation type="submission" date="2025-04" db="UniProtKB">
        <authorList>
            <consortium name="RefSeq"/>
        </authorList>
    </citation>
    <scope>IDENTIFICATION</scope>
    <source>
        <strain evidence="4">CBS 781.70</strain>
    </source>
</reference>
<keyword evidence="3" id="KW-1185">Reference proteome</keyword>
<name>A0A6G1G0D3_9PEZI</name>
<dbReference type="AlphaFoldDB" id="A0A6G1G0D3"/>
<dbReference type="GeneID" id="54423464"/>
<feature type="transmembrane region" description="Helical" evidence="1">
    <location>
        <begin position="530"/>
        <end position="550"/>
    </location>
</feature>
<keyword evidence="1" id="KW-0472">Membrane</keyword>
<evidence type="ECO:0000256" key="1">
    <source>
        <dbReference type="SAM" id="Phobius"/>
    </source>
</evidence>
<dbReference type="OrthoDB" id="3540210at2759"/>
<sequence length="632" mass="70552">MSTAPHGGLGAERIHVGFWTDWTHGRVFGLTLTLKEEHATYFTNFLALFINIVVIAMYIVHQTRSTSKPRPASYHQGQAVLRNTGTPFMTLWSSLGIWWTWTRSLGLNSRERVFLVISFSAAVFMATFAAASIFSSRIVRLGLEGEVLLRSENCGWLANNHTDIEREIRWGSHWRQVFRSSAILARSCWLEPDESADWPPDCKQFTVPKIDLHAEVGVPCPFPEASMCRNGTDGTMRFWTDKIDSHEHLGLNAPVEERVQYMQEVVCSPLNDSLPYFNPIEQNHTMISYGERLNHSYTWKVASDLLDFGGPVPPYHIQATKRFADMSYTGYRPIKELDVDGAELQLFLVANSVFYNTPSNDIVFGSTRPPSASTWCGAQGSFYAQPLLAIGCTVQHIMCNPVKESCTNLYSNTTDLDVTQQATGYLIMRATEFSSLGNILSLAGATSMIAQDYLQQDVGLCSLSLPDNQTAIELQNWIRMSLASLQATFRNRPWNTDGAGLVDGSEDSVGGDDSLKKLCYQQKARDEGYAAINVLAAGLILGVGILTLAVNTCLAACVGGLQRYYRMGIDRQREWHSQELLQIQCTAFEARNVGVWKGRENMVPVTYDREGLVECIHEPTTTRDSESVDGIR</sequence>
<protein>
    <submittedName>
        <fullName evidence="2 4">Uncharacterized protein</fullName>
    </submittedName>
</protein>
<keyword evidence="1" id="KW-1133">Transmembrane helix</keyword>
<evidence type="ECO:0000313" key="4">
    <source>
        <dbReference type="RefSeq" id="XP_033533017.1"/>
    </source>
</evidence>
<feature type="transmembrane region" description="Helical" evidence="1">
    <location>
        <begin position="41"/>
        <end position="60"/>
    </location>
</feature>
<accession>A0A6G1G0D3</accession>
<reference evidence="2 4" key="1">
    <citation type="submission" date="2020-01" db="EMBL/GenBank/DDBJ databases">
        <authorList>
            <consortium name="DOE Joint Genome Institute"/>
            <person name="Haridas S."/>
            <person name="Albert R."/>
            <person name="Binder M."/>
            <person name="Bloem J."/>
            <person name="Labutti K."/>
            <person name="Salamov A."/>
            <person name="Andreopoulos B."/>
            <person name="Baker S.E."/>
            <person name="Barry K."/>
            <person name="Bills G."/>
            <person name="Bluhm B.H."/>
            <person name="Cannon C."/>
            <person name="Castanera R."/>
            <person name="Culley D.E."/>
            <person name="Daum C."/>
            <person name="Ezra D."/>
            <person name="Gonzalez J.B."/>
            <person name="Henrissat B."/>
            <person name="Kuo A."/>
            <person name="Liang C."/>
            <person name="Lipzen A."/>
            <person name="Lutzoni F."/>
            <person name="Magnuson J."/>
            <person name="Mondo S."/>
            <person name="Nolan M."/>
            <person name="Ohm R."/>
            <person name="Pangilinan J."/>
            <person name="Park H.-J."/>
            <person name="Ramirez L."/>
            <person name="Alfaro M."/>
            <person name="Sun H."/>
            <person name="Tritt A."/>
            <person name="Yoshinaga Y."/>
            <person name="Zwiers L.-H."/>
            <person name="Turgeon B.G."/>
            <person name="Goodwin S.B."/>
            <person name="Spatafora J.W."/>
            <person name="Crous P.W."/>
            <person name="Grigoriev I.V."/>
        </authorList>
    </citation>
    <scope>NUCLEOTIDE SEQUENCE</scope>
    <source>
        <strain evidence="2 4">CBS 781.70</strain>
    </source>
</reference>
<dbReference type="Proteomes" id="UP000504638">
    <property type="component" value="Unplaced"/>
</dbReference>
<reference evidence="4" key="2">
    <citation type="submission" date="2020-04" db="EMBL/GenBank/DDBJ databases">
        <authorList>
            <consortium name="NCBI Genome Project"/>
        </authorList>
    </citation>
    <scope>NUCLEOTIDE SEQUENCE</scope>
    <source>
        <strain evidence="4">CBS 781.70</strain>
    </source>
</reference>
<keyword evidence="1" id="KW-0812">Transmembrane</keyword>
<organism evidence="2">
    <name type="scientific">Eremomyces bilateralis CBS 781.70</name>
    <dbReference type="NCBI Taxonomy" id="1392243"/>
    <lineage>
        <taxon>Eukaryota</taxon>
        <taxon>Fungi</taxon>
        <taxon>Dikarya</taxon>
        <taxon>Ascomycota</taxon>
        <taxon>Pezizomycotina</taxon>
        <taxon>Dothideomycetes</taxon>
        <taxon>Dothideomycetes incertae sedis</taxon>
        <taxon>Eremomycetales</taxon>
        <taxon>Eremomycetaceae</taxon>
        <taxon>Eremomyces</taxon>
    </lineage>
</organism>
<gene>
    <name evidence="2 4" type="ORF">P152DRAFT_515333</name>
</gene>